<protein>
    <submittedName>
        <fullName evidence="1">Uncharacterized protein</fullName>
    </submittedName>
</protein>
<gene>
    <name evidence="1" type="ORF">ENP70_06110</name>
</gene>
<organism evidence="1">
    <name type="scientific">Agrobacterium albertimagni</name>
    <dbReference type="NCBI Taxonomy" id="147266"/>
    <lineage>
        <taxon>Bacteria</taxon>
        <taxon>Pseudomonadati</taxon>
        <taxon>Pseudomonadota</taxon>
        <taxon>Alphaproteobacteria</taxon>
        <taxon>Hyphomicrobiales</taxon>
        <taxon>Rhizobiaceae</taxon>
        <taxon>Rhizobium/Agrobacterium group</taxon>
        <taxon>Agrobacterium</taxon>
    </lineage>
</organism>
<name>A0A7C1T9Q9_9HYPH</name>
<accession>A0A7C1T9Q9</accession>
<proteinExistence type="predicted"/>
<evidence type="ECO:0000313" key="1">
    <source>
        <dbReference type="EMBL" id="HEB43267.1"/>
    </source>
</evidence>
<dbReference type="EMBL" id="DSKI01000323">
    <property type="protein sequence ID" value="HEB43267.1"/>
    <property type="molecule type" value="Genomic_DNA"/>
</dbReference>
<dbReference type="AlphaFoldDB" id="A0A7C1T9Q9"/>
<reference evidence="1" key="1">
    <citation type="journal article" date="2020" name="mSystems">
        <title>Genome- and Community-Level Interaction Insights into Carbon Utilization and Element Cycling Functions of Hydrothermarchaeota in Hydrothermal Sediment.</title>
        <authorList>
            <person name="Zhou Z."/>
            <person name="Liu Y."/>
            <person name="Xu W."/>
            <person name="Pan J."/>
            <person name="Luo Z.H."/>
            <person name="Li M."/>
        </authorList>
    </citation>
    <scope>NUCLEOTIDE SEQUENCE [LARGE SCALE GENOMIC DNA]</scope>
    <source>
        <strain evidence="1">SpSt-243</strain>
    </source>
</reference>
<sequence length="93" mass="10139">MNETHSIIMLHLVELATNQRRVEMKDQAHDHAMADLFREDPALALATVETILTNGDLPELLVAARQINLAFGGASINATPCNEDPRPPSAEPV</sequence>
<comment type="caution">
    <text evidence="1">The sequence shown here is derived from an EMBL/GenBank/DDBJ whole genome shotgun (WGS) entry which is preliminary data.</text>
</comment>